<dbReference type="InterPro" id="IPR007472">
    <property type="entry name" value="N-end_Aminoacyl_Trfase_C"/>
</dbReference>
<evidence type="ECO:0000313" key="5">
    <source>
        <dbReference type="Proteomes" id="UP001651158"/>
    </source>
</evidence>
<dbReference type="EMBL" id="JAKROA010000001">
    <property type="protein sequence ID" value="KAL5113129.1"/>
    <property type="molecule type" value="Genomic_DNA"/>
</dbReference>
<dbReference type="EC" id="2.3.2.8" evidence="1"/>
<sequence length="435" mass="50153">MRIVLVRGKLMRKSNGRKSCCPTYALWCDAENYRFTKAQKKVLRALNSYIKTGKASKDEAKSIVSKDCRGDPPVNLQELSSKLQNVSLEATEDSGFSSEGREDSVNAGRTNSARRRRWQALQDRMAKRAKALGVPYEALLREYRVRRQRRLDKNRPKDMEEYLNSMHGEANQVHNIDIRVYSCSSRSPEFETTLDEEFRLYLDYQVAIHNDSPDKWTRDSYIAYLVDTPLMSVHDPEAEAFGAPQFGTYHQQYWLDGEKLIAVGVVDLVPGCLSSVYFFYDPVYAFLHLGTYSALREIAFVRYLHRTYGPTVPAYADFMYYNLGFYVHSCEKMLYKDQFLPSYLSCPETFKRVPIERCQRLLDKSKQRHHYNRCCDQMDTQLLQSSSHPSNTEVQGYVNVGSLLATAIHPILYGTIRIEGCSLVGSLHQWYLGKS</sequence>
<feature type="domain" description="N-end rule aminoacyl transferase C-terminal" evidence="3">
    <location>
        <begin position="196"/>
        <end position="345"/>
    </location>
</feature>
<gene>
    <name evidence="4" type="ORF">TcWFU_010529</name>
</gene>
<keyword evidence="5" id="KW-1185">Reference proteome</keyword>
<accession>A0ABR4QTX1</accession>
<feature type="region of interest" description="Disordered" evidence="2">
    <location>
        <begin position="90"/>
        <end position="115"/>
    </location>
</feature>
<keyword evidence="1 4" id="KW-0808">Transferase</keyword>
<dbReference type="GO" id="GO:0016740">
    <property type="term" value="F:transferase activity"/>
    <property type="evidence" value="ECO:0007669"/>
    <property type="project" value="UniProtKB-KW"/>
</dbReference>
<reference evidence="4 5" key="1">
    <citation type="journal article" date="2022" name="Front. Cell. Infect. Microbiol.">
        <title>The Genomes of Two Strains of Taenia crassiceps the Animal Model for the Study of Human Cysticercosis.</title>
        <authorList>
            <person name="Bobes R.J."/>
            <person name="Estrada K."/>
            <person name="Rios-Valencia D.G."/>
            <person name="Calderon-Gallegos A."/>
            <person name="de la Torre P."/>
            <person name="Carrero J.C."/>
            <person name="Sanchez-Flores A."/>
            <person name="Laclette J.P."/>
        </authorList>
    </citation>
    <scope>NUCLEOTIDE SEQUENCE [LARGE SCALE GENOMIC DNA]</scope>
    <source>
        <strain evidence="4">WFUcys</strain>
    </source>
</reference>
<name>A0ABR4QTX1_9CEST</name>
<comment type="similarity">
    <text evidence="1">Belongs to the R-transferase family.</text>
</comment>
<dbReference type="PANTHER" id="PTHR21367">
    <property type="entry name" value="ARGININE-TRNA-PROTEIN TRANSFERASE 1"/>
    <property type="match status" value="1"/>
</dbReference>
<dbReference type="PIRSF" id="PIRSF037207">
    <property type="entry name" value="ATE1_euk"/>
    <property type="match status" value="1"/>
</dbReference>
<proteinExistence type="inferred from homology"/>
<dbReference type="Proteomes" id="UP001651158">
    <property type="component" value="Unassembled WGS sequence"/>
</dbReference>
<protein>
    <recommendedName>
        <fullName evidence="1">Arginyl-tRNA--protein transferase 1</fullName>
        <shortName evidence="1">Arginyltransferase 1</shortName>
        <shortName evidence="1">R-transferase 1</shortName>
        <ecNumber evidence="1">2.3.2.8</ecNumber>
    </recommendedName>
    <alternativeName>
        <fullName evidence="1">Arginine-tRNA--protein transferase 1</fullName>
    </alternativeName>
</protein>
<evidence type="ECO:0000259" key="3">
    <source>
        <dbReference type="Pfam" id="PF04377"/>
    </source>
</evidence>
<dbReference type="PANTHER" id="PTHR21367:SF1">
    <property type="entry name" value="ARGINYL-TRNA--PROTEIN TRANSFERASE 1"/>
    <property type="match status" value="1"/>
</dbReference>
<comment type="function">
    <text evidence="1">Involved in the post-translational conjugation of arginine to the N-terminal aspartate or glutamate of a protein. This arginylation is required for degradation of the protein via the ubiquitin pathway.</text>
</comment>
<dbReference type="Pfam" id="PF04377">
    <property type="entry name" value="ATE_C"/>
    <property type="match status" value="1"/>
</dbReference>
<organism evidence="4 5">
    <name type="scientific">Taenia crassiceps</name>
    <dbReference type="NCBI Taxonomy" id="6207"/>
    <lineage>
        <taxon>Eukaryota</taxon>
        <taxon>Metazoa</taxon>
        <taxon>Spiralia</taxon>
        <taxon>Lophotrochozoa</taxon>
        <taxon>Platyhelminthes</taxon>
        <taxon>Cestoda</taxon>
        <taxon>Eucestoda</taxon>
        <taxon>Cyclophyllidea</taxon>
        <taxon>Taeniidae</taxon>
        <taxon>Taenia</taxon>
    </lineage>
</organism>
<dbReference type="InterPro" id="IPR030700">
    <property type="entry name" value="N-end_Aminoacyl_Trfase"/>
</dbReference>
<comment type="caution">
    <text evidence="4">The sequence shown here is derived from an EMBL/GenBank/DDBJ whole genome shotgun (WGS) entry which is preliminary data.</text>
</comment>
<evidence type="ECO:0000313" key="4">
    <source>
        <dbReference type="EMBL" id="KAL5113129.1"/>
    </source>
</evidence>
<keyword evidence="1" id="KW-0012">Acyltransferase</keyword>
<evidence type="ECO:0000256" key="2">
    <source>
        <dbReference type="SAM" id="MobiDB-lite"/>
    </source>
</evidence>
<dbReference type="InterPro" id="IPR017137">
    <property type="entry name" value="Arg-tRNA-P_Trfase_1_euk"/>
</dbReference>
<comment type="catalytic activity">
    <reaction evidence="1">
        <text>an N-terminal L-alpha-aminoacyl-[protein] + L-arginyl-tRNA(Arg) = an N-terminal L-arginyl-L-aminoacyl-[protein] + tRNA(Arg) + H(+)</text>
        <dbReference type="Rhea" id="RHEA:10208"/>
        <dbReference type="Rhea" id="RHEA-COMP:9658"/>
        <dbReference type="Rhea" id="RHEA-COMP:9673"/>
        <dbReference type="Rhea" id="RHEA-COMP:10636"/>
        <dbReference type="Rhea" id="RHEA-COMP:10638"/>
        <dbReference type="ChEBI" id="CHEBI:15378"/>
        <dbReference type="ChEBI" id="CHEBI:78442"/>
        <dbReference type="ChEBI" id="CHEBI:78513"/>
        <dbReference type="ChEBI" id="CHEBI:78597"/>
        <dbReference type="ChEBI" id="CHEBI:83562"/>
        <dbReference type="EC" id="2.3.2.8"/>
    </reaction>
</comment>
<keyword evidence="1" id="KW-0833">Ubl conjugation pathway</keyword>
<evidence type="ECO:0000256" key="1">
    <source>
        <dbReference type="PIRNR" id="PIRNR037207"/>
    </source>
</evidence>